<dbReference type="Proteomes" id="UP000239899">
    <property type="component" value="Unassembled WGS sequence"/>
</dbReference>
<dbReference type="PANTHER" id="PTHR31412">
    <property type="entry name" value="ZINC METALLOPROTEASE EGY1"/>
    <property type="match status" value="1"/>
</dbReference>
<evidence type="ECO:0000256" key="12">
    <source>
        <dbReference type="ARBA" id="ARBA00023136"/>
    </source>
</evidence>
<dbReference type="GO" id="GO:0006508">
    <property type="term" value="P:proteolysis"/>
    <property type="evidence" value="ECO:0007669"/>
    <property type="project" value="UniProtKB-KW"/>
</dbReference>
<name>A0A2P6U557_CHLSO</name>
<feature type="transmembrane region" description="Helical" evidence="14">
    <location>
        <begin position="488"/>
        <end position="510"/>
    </location>
</feature>
<evidence type="ECO:0000256" key="7">
    <source>
        <dbReference type="ARBA" id="ARBA00022692"/>
    </source>
</evidence>
<keyword evidence="6" id="KW-0645">Protease</keyword>
<dbReference type="AlphaFoldDB" id="A0A2P6U557"/>
<keyword evidence="10 14" id="KW-1133">Transmembrane helix</keyword>
<dbReference type="EMBL" id="LHPG02000001">
    <property type="protein sequence ID" value="PRW61444.1"/>
    <property type="molecule type" value="Genomic_DNA"/>
</dbReference>
<dbReference type="GO" id="GO:0009507">
    <property type="term" value="C:chloroplast"/>
    <property type="evidence" value="ECO:0007669"/>
    <property type="project" value="UniProtKB-SubCell"/>
</dbReference>
<evidence type="ECO:0000313" key="15">
    <source>
        <dbReference type="EMBL" id="PRW61444.1"/>
    </source>
</evidence>
<evidence type="ECO:0000256" key="4">
    <source>
        <dbReference type="ARBA" id="ARBA00022528"/>
    </source>
</evidence>
<keyword evidence="7 14" id="KW-0812">Transmembrane</keyword>
<evidence type="ECO:0000256" key="9">
    <source>
        <dbReference type="ARBA" id="ARBA00022946"/>
    </source>
</evidence>
<evidence type="ECO:0000256" key="11">
    <source>
        <dbReference type="ARBA" id="ARBA00023049"/>
    </source>
</evidence>
<sequence>MRAVRLAVGGCAAVGPLAQRRGGLMRQPRRPARQVAAQLGSSAPEGQQAAGSSAPPTSRPAEPEAPSIKQTMADLDALLGIEPEKEEQVPSSSGAAEGGAPKVSISADVLKTLAEAEVARAEQAGSSASAKEVQSKLADSIERIVEQAKKLAEEEGKGNTAGQEAVRRELENIIETVGQAANGVDAQDLKRMKEQVFGATTFWVTETRPLATQTLELGVVVKGNLRGKREAVFKEVCEKIAAMFGDKYVVRLVEDPEGALDESMRGSGDGSAPPEPRVQFEILPASSAQPAATKGWQRVAAGVLLLLTLGSTLQFGLAANIGLLPKETLQWLADPANLNTDLLPPGLETYDPLPFLSSTGNVFIVTLLPQLVHELAHVTVAGLRGIKIAPSYLIPNSQLGTFGSVTQLKSMVRDRTDLFDFSAAALVAGGLTSLALFVAGLAASHGGAAPEPGLLPVPAQLFQGSLLLGGIARLGLSSEALTHAQVFVSPLLVGGWCGLVTTALNCLPVGNLDGGRVMMVSFQPFQALLVKAIGCRLVGNLDGGRVMMSAFGRSSLAVSSLLSYVGLGLGLLGSSLALPFGLYVLICQRTAEQYIQDEVSGVSERRRLVAAAIIIFALLTLIPMAPDVVTDMGSVGSPGNFI</sequence>
<keyword evidence="4" id="KW-0150">Chloroplast</keyword>
<keyword evidence="9" id="KW-0809">Transit peptide</keyword>
<comment type="similarity">
    <text evidence="3">Belongs to the peptidase M50B family.</text>
</comment>
<keyword evidence="12 14" id="KW-0472">Membrane</keyword>
<feature type="transmembrane region" description="Helical" evidence="14">
    <location>
        <begin position="418"/>
        <end position="443"/>
    </location>
</feature>
<dbReference type="GO" id="GO:0008237">
    <property type="term" value="F:metallopeptidase activity"/>
    <property type="evidence" value="ECO:0007669"/>
    <property type="project" value="UniProtKB-KW"/>
</dbReference>
<keyword evidence="5" id="KW-0934">Plastid</keyword>
<keyword evidence="11 15" id="KW-0482">Metalloprotease</keyword>
<feature type="transmembrane region" description="Helical" evidence="14">
    <location>
        <begin position="455"/>
        <end position="476"/>
    </location>
</feature>
<dbReference type="PANTHER" id="PTHR31412:SF0">
    <property type="entry name" value="ZINC METALLOPROTEASE EGY1, CHLOROPLASTIC-RELATED"/>
    <property type="match status" value="1"/>
</dbReference>
<evidence type="ECO:0000256" key="10">
    <source>
        <dbReference type="ARBA" id="ARBA00022989"/>
    </source>
</evidence>
<dbReference type="OrthoDB" id="195057at2759"/>
<feature type="transmembrane region" description="Helical" evidence="14">
    <location>
        <begin position="561"/>
        <end position="586"/>
    </location>
</feature>
<evidence type="ECO:0000256" key="8">
    <source>
        <dbReference type="ARBA" id="ARBA00022801"/>
    </source>
</evidence>
<accession>A0A2P6U557</accession>
<keyword evidence="8" id="KW-0378">Hydrolase</keyword>
<feature type="region of interest" description="Disordered" evidence="13">
    <location>
        <begin position="17"/>
        <end position="77"/>
    </location>
</feature>
<dbReference type="InterPro" id="IPR044838">
    <property type="entry name" value="EGY1-like"/>
</dbReference>
<feature type="transmembrane region" description="Helical" evidence="14">
    <location>
        <begin position="607"/>
        <end position="625"/>
    </location>
</feature>
<gene>
    <name evidence="15" type="ORF">C2E21_0668</name>
</gene>
<comment type="subcellular location">
    <subcellularLocation>
        <location evidence="1">Membrane</location>
        <topology evidence="1">Multi-pass membrane protein</topology>
    </subcellularLocation>
    <subcellularLocation>
        <location evidence="2">Plastid</location>
        <location evidence="2">Chloroplast</location>
    </subcellularLocation>
</comment>
<evidence type="ECO:0000256" key="3">
    <source>
        <dbReference type="ARBA" id="ARBA00007931"/>
    </source>
</evidence>
<comment type="caution">
    <text evidence="15">The sequence shown here is derived from an EMBL/GenBank/DDBJ whole genome shotgun (WGS) entry which is preliminary data.</text>
</comment>
<evidence type="ECO:0000256" key="13">
    <source>
        <dbReference type="SAM" id="MobiDB-lite"/>
    </source>
</evidence>
<feature type="compositionally biased region" description="Polar residues" evidence="13">
    <location>
        <begin position="39"/>
        <end position="56"/>
    </location>
</feature>
<dbReference type="GO" id="GO:0016020">
    <property type="term" value="C:membrane"/>
    <property type="evidence" value="ECO:0007669"/>
    <property type="project" value="UniProtKB-SubCell"/>
</dbReference>
<dbReference type="STRING" id="3076.A0A2P6U557"/>
<evidence type="ECO:0000256" key="6">
    <source>
        <dbReference type="ARBA" id="ARBA00022670"/>
    </source>
</evidence>
<feature type="transmembrane region" description="Helical" evidence="14">
    <location>
        <begin position="299"/>
        <end position="323"/>
    </location>
</feature>
<evidence type="ECO:0000256" key="14">
    <source>
        <dbReference type="SAM" id="Phobius"/>
    </source>
</evidence>
<protein>
    <submittedName>
        <fullName evidence="15">Zinc metalloprotease chloroplastic isoform A</fullName>
    </submittedName>
</protein>
<evidence type="ECO:0000256" key="2">
    <source>
        <dbReference type="ARBA" id="ARBA00004229"/>
    </source>
</evidence>
<evidence type="ECO:0000313" key="16">
    <source>
        <dbReference type="Proteomes" id="UP000239899"/>
    </source>
</evidence>
<evidence type="ECO:0000256" key="1">
    <source>
        <dbReference type="ARBA" id="ARBA00004141"/>
    </source>
</evidence>
<proteinExistence type="inferred from homology"/>
<evidence type="ECO:0000256" key="5">
    <source>
        <dbReference type="ARBA" id="ARBA00022640"/>
    </source>
</evidence>
<organism evidence="15 16">
    <name type="scientific">Chlorella sorokiniana</name>
    <name type="common">Freshwater green alga</name>
    <dbReference type="NCBI Taxonomy" id="3076"/>
    <lineage>
        <taxon>Eukaryota</taxon>
        <taxon>Viridiplantae</taxon>
        <taxon>Chlorophyta</taxon>
        <taxon>core chlorophytes</taxon>
        <taxon>Trebouxiophyceae</taxon>
        <taxon>Chlorellales</taxon>
        <taxon>Chlorellaceae</taxon>
        <taxon>Chlorella clade</taxon>
        <taxon>Chlorella</taxon>
    </lineage>
</organism>
<keyword evidence="16" id="KW-1185">Reference proteome</keyword>
<reference evidence="15 16" key="1">
    <citation type="journal article" date="2018" name="Plant J.">
        <title>Genome sequences of Chlorella sorokiniana UTEX 1602 and Micractinium conductrix SAG 241.80: implications to maltose excretion by a green alga.</title>
        <authorList>
            <person name="Arriola M.B."/>
            <person name="Velmurugan N."/>
            <person name="Zhang Y."/>
            <person name="Plunkett M.H."/>
            <person name="Hondzo H."/>
            <person name="Barney B.M."/>
        </authorList>
    </citation>
    <scope>NUCLEOTIDE SEQUENCE [LARGE SCALE GENOMIC DNA]</scope>
    <source>
        <strain evidence="16">UTEX 1602</strain>
    </source>
</reference>